<evidence type="ECO:0000313" key="5">
    <source>
        <dbReference type="Proteomes" id="UP001146793"/>
    </source>
</evidence>
<dbReference type="SUPFAM" id="SSF101690">
    <property type="entry name" value="PAZ domain"/>
    <property type="match status" value="1"/>
</dbReference>
<dbReference type="Proteomes" id="UP001146793">
    <property type="component" value="Unassembled WGS sequence"/>
</dbReference>
<organism evidence="4 5">
    <name type="scientific">Anaeramoeba flamelloides</name>
    <dbReference type="NCBI Taxonomy" id="1746091"/>
    <lineage>
        <taxon>Eukaryota</taxon>
        <taxon>Metamonada</taxon>
        <taxon>Anaeramoebidae</taxon>
        <taxon>Anaeramoeba</taxon>
    </lineage>
</organism>
<dbReference type="InterPro" id="IPR036397">
    <property type="entry name" value="RNaseH_sf"/>
</dbReference>
<dbReference type="AlphaFoldDB" id="A0AAV7ZRR3"/>
<dbReference type="SMART" id="SM00950">
    <property type="entry name" value="Piwi"/>
    <property type="match status" value="1"/>
</dbReference>
<comment type="caution">
    <text evidence="4">The sequence shown here is derived from an EMBL/GenBank/DDBJ whole genome shotgun (WGS) entry which is preliminary data.</text>
</comment>
<name>A0AAV7ZRR3_9EUKA</name>
<evidence type="ECO:0000259" key="2">
    <source>
        <dbReference type="PROSITE" id="PS50821"/>
    </source>
</evidence>
<accession>A0AAV7ZRR3</accession>
<dbReference type="InterPro" id="IPR003100">
    <property type="entry name" value="PAZ_dom"/>
</dbReference>
<gene>
    <name evidence="4" type="ORF">M0812_09683</name>
</gene>
<evidence type="ECO:0000256" key="1">
    <source>
        <dbReference type="SAM" id="MobiDB-lite"/>
    </source>
</evidence>
<proteinExistence type="predicted"/>
<dbReference type="EMBL" id="JANTQA010000023">
    <property type="protein sequence ID" value="KAJ3443839.1"/>
    <property type="molecule type" value="Genomic_DNA"/>
</dbReference>
<dbReference type="Gene3D" id="2.170.260.10">
    <property type="entry name" value="paz domain"/>
    <property type="match status" value="1"/>
</dbReference>
<protein>
    <submittedName>
        <fullName evidence="4">Piwi-like protein</fullName>
    </submittedName>
</protein>
<feature type="region of interest" description="Disordered" evidence="1">
    <location>
        <begin position="282"/>
        <end position="308"/>
    </location>
</feature>
<feature type="domain" description="PAZ" evidence="2">
    <location>
        <begin position="1"/>
        <end position="72"/>
    </location>
</feature>
<dbReference type="PROSITE" id="PS50821">
    <property type="entry name" value="PAZ"/>
    <property type="match status" value="1"/>
</dbReference>
<dbReference type="InterPro" id="IPR012337">
    <property type="entry name" value="RNaseH-like_sf"/>
</dbReference>
<dbReference type="PROSITE" id="PS50822">
    <property type="entry name" value="PIWI"/>
    <property type="match status" value="1"/>
</dbReference>
<feature type="domain" description="Piwi" evidence="3">
    <location>
        <begin position="308"/>
        <end position="596"/>
    </location>
</feature>
<dbReference type="GO" id="GO:0003723">
    <property type="term" value="F:RNA binding"/>
    <property type="evidence" value="ECO:0007669"/>
    <property type="project" value="InterPro"/>
</dbReference>
<dbReference type="InterPro" id="IPR003165">
    <property type="entry name" value="Piwi"/>
</dbReference>
<dbReference type="InterPro" id="IPR036085">
    <property type="entry name" value="PAZ_dom_sf"/>
</dbReference>
<dbReference type="Gene3D" id="3.30.420.10">
    <property type="entry name" value="Ribonuclease H-like superfamily/Ribonuclease H"/>
    <property type="match status" value="1"/>
</dbReference>
<dbReference type="PANTHER" id="PTHR22891">
    <property type="entry name" value="EUKARYOTIC TRANSLATION INITIATION FACTOR 2C"/>
    <property type="match status" value="1"/>
</dbReference>
<reference evidence="4" key="1">
    <citation type="submission" date="2022-08" db="EMBL/GenBank/DDBJ databases">
        <title>Novel sulphate-reducing endosymbionts in the free-living metamonad Anaeramoeba.</title>
        <authorList>
            <person name="Jerlstrom-Hultqvist J."/>
            <person name="Cepicka I."/>
            <person name="Gallot-Lavallee L."/>
            <person name="Salas-Leiva D."/>
            <person name="Curtis B.A."/>
            <person name="Zahonova K."/>
            <person name="Pipaliya S."/>
            <person name="Dacks J."/>
            <person name="Roger A.J."/>
        </authorList>
    </citation>
    <scope>NUCLEOTIDE SEQUENCE</scope>
    <source>
        <strain evidence="4">Busselton2</strain>
    </source>
</reference>
<dbReference type="Pfam" id="PF02171">
    <property type="entry name" value="Piwi"/>
    <property type="match status" value="1"/>
</dbReference>
<evidence type="ECO:0000259" key="3">
    <source>
        <dbReference type="PROSITE" id="PS50822"/>
    </source>
</evidence>
<sequence>MKQRKSPLDTFTIKKTNKSISFIQYYQEINQEINDKTQPLYLIKTKNKNKNKKKEQFQKKKYLIPELCWLCLNKKDIQLQASAQKEIEYHTKIMPNDRIFRIIEFVQDLLDNKKVVEQLNKWNLSFNHETIHLNGHYLDQIFISNFQKQTIRINEFSNWENQLRNFELINKKNISKSAILYPKNDEAIVALFQKNLYRVLKSLHLYLGDIQLIGLQSDLIEDYENKITQLIKEKVDILFLIFNTDAGTNTNTNTSTTIKTNTNTNSEINTNTNINTHTNTKLDINTNTNTNTNTDNFDNENNTNNNLNKKNQFQKINQYILTKTNLTVELIDTDEISNKRTLYQYCSKLIRKIHCKLGGALWKVNLPFNDNNMYVGINSYHNKMNLEPFDTIGVSSTIDRYSIKYYTQVFSKKFNKKFLPNISNYIYQALLKYYINCNNNYPRSLIIYRSNVCNSEIDRIIKKEIPEYLKAFKKIHPNYNPSLIYIIAENNHQLKFFFNEFNPYPGTVITQSIAKSKKNDSNNLDFYLISKSKKGVSIKPTHYHFIYNNSNFSSFYLQQISFALSHLYYNNGKAIKIPCVCKYAYKAAKFISKDIQMIPNDLRSEQFYFL</sequence>
<evidence type="ECO:0000313" key="4">
    <source>
        <dbReference type="EMBL" id="KAJ3443839.1"/>
    </source>
</evidence>
<dbReference type="SUPFAM" id="SSF53098">
    <property type="entry name" value="Ribonuclease H-like"/>
    <property type="match status" value="1"/>
</dbReference>